<accession>A0A9P8VJH8</accession>
<dbReference type="InterPro" id="IPR039279">
    <property type="entry name" value="QRT3-like"/>
</dbReference>
<feature type="domain" description="Rhamnogalacturonase A/B/Epimerase-like pectate lyase" evidence="2">
    <location>
        <begin position="417"/>
        <end position="473"/>
    </location>
</feature>
<dbReference type="InterPro" id="IPR011050">
    <property type="entry name" value="Pectin_lyase_fold/virulence"/>
</dbReference>
<organism evidence="3 4">
    <name type="scientific">Plectosphaerella plurivora</name>
    <dbReference type="NCBI Taxonomy" id="936078"/>
    <lineage>
        <taxon>Eukaryota</taxon>
        <taxon>Fungi</taxon>
        <taxon>Dikarya</taxon>
        <taxon>Ascomycota</taxon>
        <taxon>Pezizomycotina</taxon>
        <taxon>Sordariomycetes</taxon>
        <taxon>Hypocreomycetidae</taxon>
        <taxon>Glomerellales</taxon>
        <taxon>Plectosphaerellaceae</taxon>
        <taxon>Plectosphaerella</taxon>
    </lineage>
</organism>
<reference evidence="3" key="1">
    <citation type="journal article" date="2021" name="Nat. Commun.">
        <title>Genetic determinants of endophytism in the Arabidopsis root mycobiome.</title>
        <authorList>
            <person name="Mesny F."/>
            <person name="Miyauchi S."/>
            <person name="Thiergart T."/>
            <person name="Pickel B."/>
            <person name="Atanasova L."/>
            <person name="Karlsson M."/>
            <person name="Huettel B."/>
            <person name="Barry K.W."/>
            <person name="Haridas S."/>
            <person name="Chen C."/>
            <person name="Bauer D."/>
            <person name="Andreopoulos W."/>
            <person name="Pangilinan J."/>
            <person name="LaButti K."/>
            <person name="Riley R."/>
            <person name="Lipzen A."/>
            <person name="Clum A."/>
            <person name="Drula E."/>
            <person name="Henrissat B."/>
            <person name="Kohler A."/>
            <person name="Grigoriev I.V."/>
            <person name="Martin F.M."/>
            <person name="Hacquard S."/>
        </authorList>
    </citation>
    <scope>NUCLEOTIDE SEQUENCE</scope>
    <source>
        <strain evidence="3">MPI-SDFR-AT-0117</strain>
    </source>
</reference>
<feature type="signal peptide" evidence="1">
    <location>
        <begin position="1"/>
        <end position="22"/>
    </location>
</feature>
<dbReference type="InterPro" id="IPR012334">
    <property type="entry name" value="Pectin_lyas_fold"/>
</dbReference>
<dbReference type="FunFam" id="2.160.20.10:FF:000023">
    <property type="entry name" value="Exo-beta-1,3-glucanase Exg0"/>
    <property type="match status" value="1"/>
</dbReference>
<sequence length="787" mass="85332">MGFSTVITTLLLATGFLGFSSAVPTYQNSSDTGSQASSWWFAQIEREGKAVYAPEGYKVFRNVKDFGAVGDGITDDSDAINAAMGHGDGGVRCYLNCDSRTSTPAIAYFPPGTYLVSKPLIPLYYTHMVGDIVSPPTLKASANFTGIAVIDANPYDNFGNNAWTNQNNFFRQVRNFVIDLTAQPFTTGTGIHWQVAQATSLQNMIFNMRTDGGTANAQQGVFIENGSGGFLTDLTFNGGKYGMFIGSQQFTARSLTFNDCDTAIFLNWDWLWTFHGLAINRCRVGINMANGGSSGAQTVGSMLLLDSEVANTQIGILTAHDPASTWTNGSLILDNVDMSSTPIAIQNDITEATILAGNARIASWAQGRTSTGTGPSQAIQGSIPDIQRPASLVDSEGRFVTRSKPQYAEYLASAFLRAKDNGCAGDGVTDDTAAIQALFNSATPDQIVYFDHGAYIITDTIQVPKNIKIVGEIWPLLLASGDANFKDQNNPKPMFRVGEPGDVGNVEMIDLMIETKGPQPGAILMEWNIAGTKPGDAGLWDVHFRIGGTVGTDLQLDKCAKTPEVETEPNPECLGAWMLTHLTEQSSGYFENVWWWVSDHELDIQGWGQINIYNGRGVLIESTKGAWFWGTASEHSVLYNYQFNRAKDVFLGHIQTETAYMQGNPDALVPFTVNAAYNDPDFAAYCAAHSIQADRCPRTWGLRAIDSTDILLYGAGMYSFFDNYAQECVGLNNCQDHMTSLEGETSVQFFGVSTKAAVSMITIDGEPAALDSENRNSFCATLITFAV</sequence>
<evidence type="ECO:0000259" key="2">
    <source>
        <dbReference type="Pfam" id="PF12708"/>
    </source>
</evidence>
<dbReference type="AlphaFoldDB" id="A0A9P8VJH8"/>
<name>A0A9P8VJH8_9PEZI</name>
<protein>
    <submittedName>
        <fullName evidence="3">Glucan 1,3-beta-glucosidase</fullName>
    </submittedName>
</protein>
<dbReference type="PANTHER" id="PTHR33928:SF2">
    <property type="entry name" value="PECTATE LYASE SUPERFAMILY PROTEIN DOMAIN-CONTAINING PROTEIN-RELATED"/>
    <property type="match status" value="1"/>
</dbReference>
<dbReference type="Proteomes" id="UP000770015">
    <property type="component" value="Unassembled WGS sequence"/>
</dbReference>
<evidence type="ECO:0000313" key="3">
    <source>
        <dbReference type="EMBL" id="KAH6693477.1"/>
    </source>
</evidence>
<dbReference type="SUPFAM" id="SSF51126">
    <property type="entry name" value="Pectin lyase-like"/>
    <property type="match status" value="2"/>
</dbReference>
<feature type="chain" id="PRO_5040239782" evidence="1">
    <location>
        <begin position="23"/>
        <end position="787"/>
    </location>
</feature>
<gene>
    <name evidence="3" type="ORF">F5X68DRAFT_45301</name>
</gene>
<keyword evidence="1" id="KW-0732">Signal</keyword>
<evidence type="ECO:0000256" key="1">
    <source>
        <dbReference type="SAM" id="SignalP"/>
    </source>
</evidence>
<comment type="caution">
    <text evidence="3">The sequence shown here is derived from an EMBL/GenBank/DDBJ whole genome shotgun (WGS) entry which is preliminary data.</text>
</comment>
<proteinExistence type="predicted"/>
<evidence type="ECO:0000313" key="4">
    <source>
        <dbReference type="Proteomes" id="UP000770015"/>
    </source>
</evidence>
<dbReference type="InterPro" id="IPR024535">
    <property type="entry name" value="RHGA/B-epi-like_pectate_lyase"/>
</dbReference>
<keyword evidence="4" id="KW-1185">Reference proteome</keyword>
<dbReference type="OrthoDB" id="1046782at2759"/>
<feature type="domain" description="Rhamnogalacturonase A/B/Epimerase-like pectate lyase" evidence="2">
    <location>
        <begin position="60"/>
        <end position="287"/>
    </location>
</feature>
<dbReference type="PANTHER" id="PTHR33928">
    <property type="entry name" value="POLYGALACTURONASE QRT3"/>
    <property type="match status" value="1"/>
</dbReference>
<dbReference type="GO" id="GO:0004650">
    <property type="term" value="F:polygalacturonase activity"/>
    <property type="evidence" value="ECO:0007669"/>
    <property type="project" value="InterPro"/>
</dbReference>
<dbReference type="EMBL" id="JAGSXJ010000003">
    <property type="protein sequence ID" value="KAH6693477.1"/>
    <property type="molecule type" value="Genomic_DNA"/>
</dbReference>
<dbReference type="Pfam" id="PF12708">
    <property type="entry name" value="Pect-lyase_RHGA_epim"/>
    <property type="match status" value="2"/>
</dbReference>
<dbReference type="CDD" id="cd23668">
    <property type="entry name" value="GH55_beta13glucanase-like"/>
    <property type="match status" value="1"/>
</dbReference>
<dbReference type="Gene3D" id="2.160.20.10">
    <property type="entry name" value="Single-stranded right-handed beta-helix, Pectin lyase-like"/>
    <property type="match status" value="2"/>
</dbReference>